<dbReference type="PANTHER" id="PTHR32060:SF30">
    <property type="entry name" value="CARBOXY-TERMINAL PROCESSING PROTEASE CTPA"/>
    <property type="match status" value="1"/>
</dbReference>
<accession>A0ABW5JRW2</accession>
<dbReference type="RefSeq" id="WP_388018082.1">
    <property type="nucleotide sequence ID" value="NZ_JBHUDT010000003.1"/>
</dbReference>
<feature type="domain" description="Peptidase S41 N-terminal" evidence="3">
    <location>
        <begin position="33"/>
        <end position="95"/>
    </location>
</feature>
<dbReference type="Gene3D" id="3.90.226.10">
    <property type="entry name" value="2-enoyl-CoA Hydratase, Chain A, domain 1"/>
    <property type="match status" value="1"/>
</dbReference>
<feature type="domain" description="Tail specific protease" evidence="2">
    <location>
        <begin position="227"/>
        <end position="373"/>
    </location>
</feature>
<dbReference type="GO" id="GO:0016787">
    <property type="term" value="F:hydrolase activity"/>
    <property type="evidence" value="ECO:0007669"/>
    <property type="project" value="UniProtKB-KW"/>
</dbReference>
<dbReference type="SUPFAM" id="SSF50156">
    <property type="entry name" value="PDZ domain-like"/>
    <property type="match status" value="1"/>
</dbReference>
<evidence type="ECO:0000259" key="3">
    <source>
        <dbReference type="Pfam" id="PF18294"/>
    </source>
</evidence>
<gene>
    <name evidence="4" type="ORF">ACFSQS_10340</name>
</gene>
<dbReference type="InterPro" id="IPR005151">
    <property type="entry name" value="Tail-specific_protease"/>
</dbReference>
<comment type="caution">
    <text evidence="4">The sequence shown here is derived from an EMBL/GenBank/DDBJ whole genome shotgun (WGS) entry which is preliminary data.</text>
</comment>
<reference evidence="5" key="1">
    <citation type="journal article" date="2019" name="Int. J. Syst. Evol. Microbiol.">
        <title>The Global Catalogue of Microorganisms (GCM) 10K type strain sequencing project: providing services to taxonomists for standard genome sequencing and annotation.</title>
        <authorList>
            <consortium name="The Broad Institute Genomics Platform"/>
            <consortium name="The Broad Institute Genome Sequencing Center for Infectious Disease"/>
            <person name="Wu L."/>
            <person name="Ma J."/>
        </authorList>
    </citation>
    <scope>NUCLEOTIDE SEQUENCE [LARGE SCALE GENOMIC DNA]</scope>
    <source>
        <strain evidence="5">KCTC 42903</strain>
    </source>
</reference>
<feature type="chain" id="PRO_5046912772" evidence="1">
    <location>
        <begin position="22"/>
        <end position="499"/>
    </location>
</feature>
<evidence type="ECO:0000259" key="2">
    <source>
        <dbReference type="Pfam" id="PF03572"/>
    </source>
</evidence>
<keyword evidence="1" id="KW-0732">Signal</keyword>
<sequence length="499" mass="55669">MRHLKALMVLFIVSFFTVSCFEDNDDIQVTASQINDFVWKGMNAFYLYKDDVPDLANNRFTSDGDYANYLNTFSEPESLFENLIHERKTVDRFSWIVDDYIALEQLFSGIVISNGMEFGTFRFSANDTNIYGFVRYVLPNTSAESQGIKRGDIFYGINGTQLTLDNWRTLASADNYIINLGTYNDNGTPQTNDDTVTPTQETKTLAKIQYTENPILLSKVLDVAGTKVAYLMYNGFTGTDQFNTELNDIFSTYKSANATELVLDLRYNPGGSVNTAILLSSLITGQFTGSVFSTEQWNTEFQQAFENENPELLINRFVNNNDGAALNSLKLTRVFVLTTRSSASASELVINSLSPYINVVQIGTATAGKYQASRTLYDSPNFSRSGANPSHTYAMQPLIFKSLNVNGVTDYFNGLSPNPNNILSESIRNLGVLGDKNEPLLARAISIIDGSGRFPITKPTKSENLIDITGSSKDLLPLSNDMYVDKEIPDELIKRIRFD</sequence>
<dbReference type="EC" id="3.4.-.-" evidence="4"/>
<organism evidence="4 5">
    <name type="scientific">Gelatiniphilus marinus</name>
    <dbReference type="NCBI Taxonomy" id="1759464"/>
    <lineage>
        <taxon>Bacteria</taxon>
        <taxon>Pseudomonadati</taxon>
        <taxon>Bacteroidota</taxon>
        <taxon>Flavobacteriia</taxon>
        <taxon>Flavobacteriales</taxon>
        <taxon>Flavobacteriaceae</taxon>
        <taxon>Gelatiniphilus</taxon>
    </lineage>
</organism>
<evidence type="ECO:0000256" key="1">
    <source>
        <dbReference type="SAM" id="SignalP"/>
    </source>
</evidence>
<dbReference type="Proteomes" id="UP001597441">
    <property type="component" value="Unassembled WGS sequence"/>
</dbReference>
<dbReference type="CDD" id="cd07561">
    <property type="entry name" value="Peptidase_S41_CPP_like"/>
    <property type="match status" value="1"/>
</dbReference>
<dbReference type="Gene3D" id="3.30.750.170">
    <property type="match status" value="1"/>
</dbReference>
<dbReference type="PROSITE" id="PS51257">
    <property type="entry name" value="PROKAR_LIPOPROTEIN"/>
    <property type="match status" value="1"/>
</dbReference>
<dbReference type="SUPFAM" id="SSF52096">
    <property type="entry name" value="ClpP/crotonase"/>
    <property type="match status" value="1"/>
</dbReference>
<evidence type="ECO:0000313" key="5">
    <source>
        <dbReference type="Proteomes" id="UP001597441"/>
    </source>
</evidence>
<dbReference type="PANTHER" id="PTHR32060">
    <property type="entry name" value="TAIL-SPECIFIC PROTEASE"/>
    <property type="match status" value="1"/>
</dbReference>
<dbReference type="InterPro" id="IPR041613">
    <property type="entry name" value="Pept_S41_N"/>
</dbReference>
<dbReference type="InterPro" id="IPR029045">
    <property type="entry name" value="ClpP/crotonase-like_dom_sf"/>
</dbReference>
<proteinExistence type="predicted"/>
<dbReference type="Pfam" id="PF18294">
    <property type="entry name" value="Pept_S41_N"/>
    <property type="match status" value="1"/>
</dbReference>
<dbReference type="InterPro" id="IPR036034">
    <property type="entry name" value="PDZ_sf"/>
</dbReference>
<dbReference type="EMBL" id="JBHULK010000003">
    <property type="protein sequence ID" value="MFD2535499.1"/>
    <property type="molecule type" value="Genomic_DNA"/>
</dbReference>
<feature type="signal peptide" evidence="1">
    <location>
        <begin position="1"/>
        <end position="21"/>
    </location>
</feature>
<name>A0ABW5JRW2_9FLAO</name>
<dbReference type="Gene3D" id="2.30.42.10">
    <property type="match status" value="1"/>
</dbReference>
<keyword evidence="5" id="KW-1185">Reference proteome</keyword>
<protein>
    <submittedName>
        <fullName evidence="4">S41 family peptidase</fullName>
        <ecNumber evidence="4">3.4.-.-</ecNumber>
    </submittedName>
</protein>
<evidence type="ECO:0000313" key="4">
    <source>
        <dbReference type="EMBL" id="MFD2535499.1"/>
    </source>
</evidence>
<dbReference type="Pfam" id="PF03572">
    <property type="entry name" value="Peptidase_S41"/>
    <property type="match status" value="1"/>
</dbReference>
<keyword evidence="4" id="KW-0378">Hydrolase</keyword>